<proteinExistence type="inferred from homology"/>
<dbReference type="AlphaFoldDB" id="A0A1Y5E961"/>
<dbReference type="GO" id="GO:0010181">
    <property type="term" value="F:FMN binding"/>
    <property type="evidence" value="ECO:0007669"/>
    <property type="project" value="InterPro"/>
</dbReference>
<reference evidence="10" key="1">
    <citation type="journal article" date="2017" name="Proc. Natl. Acad. Sci. U.S.A.">
        <title>Simulation of Deepwater Horizon oil plume reveals substrate specialization within a complex community of hydrocarbon degraders.</title>
        <authorList>
            <person name="Hu P."/>
            <person name="Dubinsky E.A."/>
            <person name="Probst A.J."/>
            <person name="Wang J."/>
            <person name="Sieber C.M.K."/>
            <person name="Tom L.M."/>
            <person name="Gardinali P."/>
            <person name="Banfield J.F."/>
            <person name="Atlas R.M."/>
            <person name="Andersen G.L."/>
        </authorList>
    </citation>
    <scope>NUCLEOTIDE SEQUENCE [LARGE SCALE GENOMIC DNA]</scope>
</reference>
<keyword evidence="6" id="KW-0812">Transmembrane</keyword>
<keyword evidence="6" id="KW-0997">Cell inner membrane</keyword>
<keyword evidence="2 6" id="KW-0597">Phosphoprotein</keyword>
<dbReference type="GO" id="GO:0009055">
    <property type="term" value="F:electron transfer activity"/>
    <property type="evidence" value="ECO:0007669"/>
    <property type="project" value="InterPro"/>
</dbReference>
<evidence type="ECO:0000313" key="10">
    <source>
        <dbReference type="Proteomes" id="UP000243053"/>
    </source>
</evidence>
<comment type="subcellular location">
    <subcellularLocation>
        <location evidence="6">Cell inner membrane</location>
        <topology evidence="6">Single-pass membrane protein</topology>
    </subcellularLocation>
</comment>
<evidence type="ECO:0000256" key="3">
    <source>
        <dbReference type="ARBA" id="ARBA00022630"/>
    </source>
</evidence>
<dbReference type="HAMAP" id="MF_00479">
    <property type="entry name" value="RsxG_RnfG"/>
    <property type="match status" value="1"/>
</dbReference>
<dbReference type="PANTHER" id="PTHR36118:SF1">
    <property type="entry name" value="ION-TRANSLOCATING OXIDOREDUCTASE COMPLEX SUBUNIT G"/>
    <property type="match status" value="1"/>
</dbReference>
<keyword evidence="6" id="KW-0472">Membrane</keyword>
<dbReference type="Proteomes" id="UP000243053">
    <property type="component" value="Unassembled WGS sequence"/>
</dbReference>
<comment type="cofactor">
    <cofactor evidence="6">
        <name>FMN</name>
        <dbReference type="ChEBI" id="CHEBI:58210"/>
    </cofactor>
</comment>
<evidence type="ECO:0000256" key="5">
    <source>
        <dbReference type="ARBA" id="ARBA00022982"/>
    </source>
</evidence>
<keyword evidence="6" id="KW-1278">Translocase</keyword>
<dbReference type="GO" id="GO:0005886">
    <property type="term" value="C:plasma membrane"/>
    <property type="evidence" value="ECO:0007669"/>
    <property type="project" value="UniProtKB-SubCell"/>
</dbReference>
<evidence type="ECO:0000313" key="9">
    <source>
        <dbReference type="EMBL" id="OUR77525.1"/>
    </source>
</evidence>
<gene>
    <name evidence="6" type="primary">rnfG</name>
    <name evidence="9" type="ORF">A9Q75_15085</name>
</gene>
<keyword evidence="3 6" id="KW-0285">Flavoprotein</keyword>
<dbReference type="PANTHER" id="PTHR36118">
    <property type="entry name" value="ION-TRANSLOCATING OXIDOREDUCTASE COMPLEX SUBUNIT G"/>
    <property type="match status" value="1"/>
</dbReference>
<dbReference type="EC" id="7.-.-.-" evidence="6"/>
<dbReference type="GO" id="GO:0022900">
    <property type="term" value="P:electron transport chain"/>
    <property type="evidence" value="ECO:0007669"/>
    <property type="project" value="UniProtKB-UniRule"/>
</dbReference>
<protein>
    <recommendedName>
        <fullName evidence="6">Ion-translocating oxidoreductase complex subunit G</fullName>
        <ecNumber evidence="6">7.-.-.-</ecNumber>
    </recommendedName>
    <alternativeName>
        <fullName evidence="6">Rnf electron transport complex subunit G</fullName>
    </alternativeName>
</protein>
<feature type="region of interest" description="Disordered" evidence="7">
    <location>
        <begin position="225"/>
        <end position="260"/>
    </location>
</feature>
<evidence type="ECO:0000256" key="4">
    <source>
        <dbReference type="ARBA" id="ARBA00022643"/>
    </source>
</evidence>
<evidence type="ECO:0000259" key="8">
    <source>
        <dbReference type="SMART" id="SM00900"/>
    </source>
</evidence>
<dbReference type="InterPro" id="IPR007329">
    <property type="entry name" value="FMN-bd"/>
</dbReference>
<comment type="similarity">
    <text evidence="6">Belongs to the RnfG family.</text>
</comment>
<evidence type="ECO:0000256" key="7">
    <source>
        <dbReference type="SAM" id="MobiDB-lite"/>
    </source>
</evidence>
<feature type="domain" description="FMN-binding" evidence="8">
    <location>
        <begin position="121"/>
        <end position="213"/>
    </location>
</feature>
<comment type="function">
    <text evidence="6">Part of a membrane-bound complex that couples electron transfer with translocation of ions across the membrane.</text>
</comment>
<dbReference type="EMBL" id="MAAF01000087">
    <property type="protein sequence ID" value="OUR77525.1"/>
    <property type="molecule type" value="Genomic_DNA"/>
</dbReference>
<keyword evidence="6" id="KW-1133">Transmembrane helix</keyword>
<evidence type="ECO:0000256" key="6">
    <source>
        <dbReference type="HAMAP-Rule" id="MF_00479"/>
    </source>
</evidence>
<comment type="caution">
    <text evidence="9">The sequence shown here is derived from an EMBL/GenBank/DDBJ whole genome shotgun (WGS) entry which is preliminary data.</text>
</comment>
<accession>A0A1Y5E961</accession>
<dbReference type="NCBIfam" id="NF002519">
    <property type="entry name" value="PRK01908.1"/>
    <property type="match status" value="1"/>
</dbReference>
<feature type="compositionally biased region" description="Low complexity" evidence="7">
    <location>
        <begin position="231"/>
        <end position="252"/>
    </location>
</feature>
<dbReference type="SMART" id="SM00900">
    <property type="entry name" value="FMN_bind"/>
    <property type="match status" value="1"/>
</dbReference>
<evidence type="ECO:0000256" key="2">
    <source>
        <dbReference type="ARBA" id="ARBA00022553"/>
    </source>
</evidence>
<organism evidence="9 10">
    <name type="scientific">Colwellia psychrerythraea</name>
    <name type="common">Vibrio psychroerythus</name>
    <dbReference type="NCBI Taxonomy" id="28229"/>
    <lineage>
        <taxon>Bacteria</taxon>
        <taxon>Pseudomonadati</taxon>
        <taxon>Pseudomonadota</taxon>
        <taxon>Gammaproteobacteria</taxon>
        <taxon>Alteromonadales</taxon>
        <taxon>Colwelliaceae</taxon>
        <taxon>Colwellia</taxon>
    </lineage>
</organism>
<evidence type="ECO:0000256" key="1">
    <source>
        <dbReference type="ARBA" id="ARBA00022448"/>
    </source>
</evidence>
<keyword evidence="5 6" id="KW-0249">Electron transport</keyword>
<keyword evidence="1 6" id="KW-0813">Transport</keyword>
<sequence>MHPESKNGIDENSEDKAIKSPLTIAISKNTKILALFAIACTLAVSLVSELTKDRIKIQEQQQLLRTLHSIIEPSRYDNDIANDCIMMSAPELGSNKIKTAYIARKAGQVIAVAITSTAPQGYNGNIDFIMAINNDGSVSGVRVLKHQETPGLGDKIEIRKSDWITSFTGKRILSDNDRRWAVTKDNGMFDQFTGATITPRAVVQGVKSTLNYFNEHKGSLIPRPNACGEALTTPKPTTELTSTTTPTSTTPPINEVANEQ</sequence>
<name>A0A1Y5E961_COLPS</name>
<dbReference type="InterPro" id="IPR010209">
    <property type="entry name" value="Ion_transpt_RnfG/RsxG"/>
</dbReference>
<dbReference type="Pfam" id="PF04205">
    <property type="entry name" value="FMN_bind"/>
    <property type="match status" value="1"/>
</dbReference>
<dbReference type="NCBIfam" id="TIGR01947">
    <property type="entry name" value="rnfG"/>
    <property type="match status" value="1"/>
</dbReference>
<feature type="modified residue" description="FMN phosphoryl threonine" evidence="6">
    <location>
        <position position="196"/>
    </location>
</feature>
<keyword evidence="4 6" id="KW-0288">FMN</keyword>
<comment type="subunit">
    <text evidence="6">The complex is composed of six subunits: RnfA, RnfB, RnfC, RnfD, RnfE and RnfG.</text>
</comment>
<keyword evidence="6" id="KW-1003">Cell membrane</keyword>